<feature type="transmembrane region" description="Helical" evidence="8">
    <location>
        <begin position="56"/>
        <end position="72"/>
    </location>
</feature>
<sequence>MRNLFKWTVKLDGGEVVAPNERLPWSQTLLMGLQHVFAMFGATVLAPLLMGFDPNVTVLMSGFGTLVFFVITKGKVPSYLGSSFAFIGVTAAVTGYTGSGPNTHIDLALGGIIVCGILYILAGLAVQAIGYQWIEKLTPPIVTGTVVAVIGLNLAAIPIKTMAANHFDIWMQVITFTCVALIAVFTKGMIKRMLLLTSLIASTAIYYVLTNLFGLSTPIDFSLIQQAAWFGLPTFTAPAFSSNACLLIAPVVIILIAENVGHLKAIGSISNSPMEKHFGRAFIGDGIATVISAGVGGTGVTTYAQNIGVMAATKVYSTALFVVAGLMAILLGLSPKFGALVQTIPTSVMGGMTIVVFGLIAVSGAKIWVENNVDFSDNRNLMIASIPLILGTGQFTLHFGGFELDGLGSAAFAALLLNIILNYKKKADVTTPTRPQ</sequence>
<feature type="transmembrane region" description="Helical" evidence="8">
    <location>
        <begin position="315"/>
        <end position="334"/>
    </location>
</feature>
<dbReference type="InterPro" id="IPR006042">
    <property type="entry name" value="Xan_ur_permease"/>
</dbReference>
<evidence type="ECO:0000256" key="7">
    <source>
        <dbReference type="ARBA" id="ARBA00023136"/>
    </source>
</evidence>
<keyword evidence="7 8" id="KW-0472">Membrane</keyword>
<evidence type="ECO:0000256" key="6">
    <source>
        <dbReference type="ARBA" id="ARBA00022989"/>
    </source>
</evidence>
<keyword evidence="4" id="KW-1003">Cell membrane</keyword>
<comment type="similarity">
    <text evidence="2">Belongs to the nucleobase:cation symporter-2 (NCS2) (TC 2.A.40) family.</text>
</comment>
<feature type="transmembrane region" description="Helical" evidence="8">
    <location>
        <begin position="406"/>
        <end position="423"/>
    </location>
</feature>
<protein>
    <submittedName>
        <fullName evidence="10">Pyrimidine utilization transport protein G</fullName>
    </submittedName>
</protein>
<feature type="transmembrane region" description="Helical" evidence="8">
    <location>
        <begin position="141"/>
        <end position="163"/>
    </location>
</feature>
<comment type="caution">
    <text evidence="10">The sequence shown here is derived from an EMBL/GenBank/DDBJ whole genome shotgun (WGS) entry which is preliminary data.</text>
</comment>
<proteinExistence type="inferred from homology"/>
<dbReference type="GO" id="GO:0005886">
    <property type="term" value="C:plasma membrane"/>
    <property type="evidence" value="ECO:0007669"/>
    <property type="project" value="UniProtKB-SubCell"/>
</dbReference>
<accession>A0A7X1X9S3</accession>
<dbReference type="AlphaFoldDB" id="A0A7X1X9S3"/>
<dbReference type="EMBL" id="WIWI01000001">
    <property type="protein sequence ID" value="MQT87565.1"/>
    <property type="molecule type" value="Genomic_DNA"/>
</dbReference>
<feature type="transmembrane region" description="Helical" evidence="8">
    <location>
        <begin position="235"/>
        <end position="257"/>
    </location>
</feature>
<name>A0A7X1X9S3_9PSED</name>
<evidence type="ECO:0000256" key="2">
    <source>
        <dbReference type="ARBA" id="ARBA00008821"/>
    </source>
</evidence>
<evidence type="ECO:0000313" key="9">
    <source>
        <dbReference type="EMBL" id="MQT46882.1"/>
    </source>
</evidence>
<dbReference type="PROSITE" id="PS01116">
    <property type="entry name" value="XANTH_URACIL_PERMASE"/>
    <property type="match status" value="1"/>
</dbReference>
<keyword evidence="6 8" id="KW-1133">Transmembrane helix</keyword>
<reference evidence="11 12" key="1">
    <citation type="submission" date="2019-10" db="EMBL/GenBank/DDBJ databases">
        <title>Evaluation of single-gene subtyping targets for Pseudomonas.</title>
        <authorList>
            <person name="Reichler S.J."/>
            <person name="Orsi R.H."/>
            <person name="Wiedmann M."/>
            <person name="Martin N.H."/>
            <person name="Murphy S.I."/>
        </authorList>
    </citation>
    <scope>NUCLEOTIDE SEQUENCE [LARGE SCALE GENOMIC DNA]</scope>
    <source>
        <strain evidence="10 12">FSL R10-3254</strain>
        <strain evidence="9 11">FSL R10-3257</strain>
    </source>
</reference>
<dbReference type="GO" id="GO:0042907">
    <property type="term" value="F:xanthine transmembrane transporter activity"/>
    <property type="evidence" value="ECO:0007669"/>
    <property type="project" value="TreeGrafter"/>
</dbReference>
<feature type="transmembrane region" description="Helical" evidence="8">
    <location>
        <begin position="193"/>
        <end position="215"/>
    </location>
</feature>
<evidence type="ECO:0000256" key="3">
    <source>
        <dbReference type="ARBA" id="ARBA00022448"/>
    </source>
</evidence>
<evidence type="ECO:0000256" key="4">
    <source>
        <dbReference type="ARBA" id="ARBA00022475"/>
    </source>
</evidence>
<keyword evidence="3" id="KW-0813">Transport</keyword>
<feature type="transmembrane region" description="Helical" evidence="8">
    <location>
        <begin position="346"/>
        <end position="369"/>
    </location>
</feature>
<evidence type="ECO:0000256" key="5">
    <source>
        <dbReference type="ARBA" id="ARBA00022692"/>
    </source>
</evidence>
<dbReference type="NCBIfam" id="TIGR00801">
    <property type="entry name" value="ncs2"/>
    <property type="match status" value="1"/>
</dbReference>
<dbReference type="Proteomes" id="UP000441404">
    <property type="component" value="Unassembled WGS sequence"/>
</dbReference>
<dbReference type="PANTHER" id="PTHR42810">
    <property type="entry name" value="PURINE PERMEASE C1399.01C-RELATED"/>
    <property type="match status" value="1"/>
</dbReference>
<keyword evidence="5 8" id="KW-0812">Transmembrane</keyword>
<dbReference type="InterPro" id="IPR006043">
    <property type="entry name" value="NCS2"/>
</dbReference>
<organism evidence="10 12">
    <name type="scientific">Pseudomonas helleri</name>
    <dbReference type="NCBI Taxonomy" id="1608996"/>
    <lineage>
        <taxon>Bacteria</taxon>
        <taxon>Pseudomonadati</taxon>
        <taxon>Pseudomonadota</taxon>
        <taxon>Gammaproteobacteria</taxon>
        <taxon>Pseudomonadales</taxon>
        <taxon>Pseudomonadaceae</taxon>
        <taxon>Pseudomonas</taxon>
    </lineage>
</organism>
<dbReference type="Pfam" id="PF00860">
    <property type="entry name" value="Xan_ur_permease"/>
    <property type="match status" value="1"/>
</dbReference>
<evidence type="ECO:0000313" key="12">
    <source>
        <dbReference type="Proteomes" id="UP000489190"/>
    </source>
</evidence>
<evidence type="ECO:0000256" key="1">
    <source>
        <dbReference type="ARBA" id="ARBA00004651"/>
    </source>
</evidence>
<dbReference type="EMBL" id="WIWJ01000013">
    <property type="protein sequence ID" value="MQT46882.1"/>
    <property type="molecule type" value="Genomic_DNA"/>
</dbReference>
<gene>
    <name evidence="10" type="ORF">GHO39_00065</name>
    <name evidence="9" type="ORF">GHO40_09095</name>
</gene>
<feature type="transmembrane region" description="Helical" evidence="8">
    <location>
        <begin position="108"/>
        <end position="129"/>
    </location>
</feature>
<evidence type="ECO:0000256" key="8">
    <source>
        <dbReference type="SAM" id="Phobius"/>
    </source>
</evidence>
<dbReference type="PANTHER" id="PTHR42810:SF4">
    <property type="entry name" value="URIC ACID TRANSPORTER UACT"/>
    <property type="match status" value="1"/>
</dbReference>
<dbReference type="Proteomes" id="UP000489190">
    <property type="component" value="Unassembled WGS sequence"/>
</dbReference>
<feature type="transmembrane region" description="Helical" evidence="8">
    <location>
        <begin position="169"/>
        <end position="186"/>
    </location>
</feature>
<evidence type="ECO:0000313" key="11">
    <source>
        <dbReference type="Proteomes" id="UP000441404"/>
    </source>
</evidence>
<dbReference type="RefSeq" id="WP_023102365.1">
    <property type="nucleotide sequence ID" value="NZ_JYLD01000001.1"/>
</dbReference>
<dbReference type="OrthoDB" id="9779092at2"/>
<feature type="transmembrane region" description="Helical" evidence="8">
    <location>
        <begin position="29"/>
        <end position="50"/>
    </location>
</feature>
<evidence type="ECO:0000313" key="10">
    <source>
        <dbReference type="EMBL" id="MQT87565.1"/>
    </source>
</evidence>
<feature type="transmembrane region" description="Helical" evidence="8">
    <location>
        <begin position="79"/>
        <end position="96"/>
    </location>
</feature>
<comment type="subcellular location">
    <subcellularLocation>
        <location evidence="1">Cell membrane</location>
        <topology evidence="1">Multi-pass membrane protein</topology>
    </subcellularLocation>
</comment>